<dbReference type="InterPro" id="IPR023214">
    <property type="entry name" value="HAD_sf"/>
</dbReference>
<keyword evidence="3" id="KW-1185">Reference proteome</keyword>
<dbReference type="InterPro" id="IPR006439">
    <property type="entry name" value="HAD-SF_hydro_IA"/>
</dbReference>
<dbReference type="NCBIfam" id="TIGR01549">
    <property type="entry name" value="HAD-SF-IA-v1"/>
    <property type="match status" value="1"/>
</dbReference>
<dbReference type="InterPro" id="IPR051540">
    <property type="entry name" value="S-2-haloacid_dehalogenase"/>
</dbReference>
<dbReference type="PANTHER" id="PTHR43316">
    <property type="entry name" value="HYDROLASE, HALOACID DELAHOGENASE-RELATED"/>
    <property type="match status" value="1"/>
</dbReference>
<dbReference type="PRINTS" id="PR00413">
    <property type="entry name" value="HADHALOGNASE"/>
</dbReference>
<keyword evidence="1" id="KW-0378">Hydrolase</keyword>
<dbReference type="Gene3D" id="3.40.50.1000">
    <property type="entry name" value="HAD superfamily/HAD-like"/>
    <property type="match status" value="1"/>
</dbReference>
<evidence type="ECO:0000313" key="3">
    <source>
        <dbReference type="Proteomes" id="UP001500466"/>
    </source>
</evidence>
<sequence length="246" mass="25595">MHAIRALAIDFSGTLARPGPNPDGACVADALRDRLGLDVPDDFAAVFDSVHAEIRQTDRDARVHTMFSAVIARAALRCGADVPDAAEAAEAVFASLPDAAVDADAASTVRALHRQGWRCVLACNTERSAAARLRTLAEAGIADCFASAVLSSEIGFRKPHPEFYAVVARACAVPADQILFVGDNLSKDVLGPRAYGMHTVHVTRDGVRGVDGPPADDGRGDGSACGVLGHFAELPGYLAATVVLPG</sequence>
<reference evidence="3" key="1">
    <citation type="journal article" date="2019" name="Int. J. Syst. Evol. Microbiol.">
        <title>The Global Catalogue of Microorganisms (GCM) 10K type strain sequencing project: providing services to taxonomists for standard genome sequencing and annotation.</title>
        <authorList>
            <consortium name="The Broad Institute Genomics Platform"/>
            <consortium name="The Broad Institute Genome Sequencing Center for Infectious Disease"/>
            <person name="Wu L."/>
            <person name="Ma J."/>
        </authorList>
    </citation>
    <scope>NUCLEOTIDE SEQUENCE [LARGE SCALE GENOMIC DNA]</scope>
    <source>
        <strain evidence="3">JCM 17986</strain>
    </source>
</reference>
<dbReference type="PANTHER" id="PTHR43316:SF3">
    <property type="entry name" value="HALOACID DEHALOGENASE, TYPE II (AFU_ORTHOLOGUE AFUA_2G07750)-RELATED"/>
    <property type="match status" value="1"/>
</dbReference>
<dbReference type="EMBL" id="BAABHS010000011">
    <property type="protein sequence ID" value="GAA4967317.1"/>
    <property type="molecule type" value="Genomic_DNA"/>
</dbReference>
<protein>
    <recommendedName>
        <fullName evidence="4">Hydrolase of the HAD superfamily</fullName>
    </recommendedName>
</protein>
<dbReference type="NCBIfam" id="TIGR01509">
    <property type="entry name" value="HAD-SF-IA-v3"/>
    <property type="match status" value="1"/>
</dbReference>
<gene>
    <name evidence="2" type="ORF">GCM10023205_35270</name>
</gene>
<evidence type="ECO:0008006" key="4">
    <source>
        <dbReference type="Google" id="ProtNLM"/>
    </source>
</evidence>
<evidence type="ECO:0000313" key="2">
    <source>
        <dbReference type="EMBL" id="GAA4967317.1"/>
    </source>
</evidence>
<dbReference type="SUPFAM" id="SSF56784">
    <property type="entry name" value="HAD-like"/>
    <property type="match status" value="1"/>
</dbReference>
<dbReference type="Proteomes" id="UP001500466">
    <property type="component" value="Unassembled WGS sequence"/>
</dbReference>
<proteinExistence type="predicted"/>
<dbReference type="RefSeq" id="WP_345676457.1">
    <property type="nucleotide sequence ID" value="NZ_BAABHS010000011.1"/>
</dbReference>
<dbReference type="InterPro" id="IPR036412">
    <property type="entry name" value="HAD-like_sf"/>
</dbReference>
<accession>A0ABP9HCB0</accession>
<name>A0ABP9HCB0_9ACTN</name>
<dbReference type="Pfam" id="PF00702">
    <property type="entry name" value="Hydrolase"/>
    <property type="match status" value="1"/>
</dbReference>
<comment type="caution">
    <text evidence="2">The sequence shown here is derived from an EMBL/GenBank/DDBJ whole genome shotgun (WGS) entry which is preliminary data.</text>
</comment>
<organism evidence="2 3">
    <name type="scientific">Yinghuangia aomiensis</name>
    <dbReference type="NCBI Taxonomy" id="676205"/>
    <lineage>
        <taxon>Bacteria</taxon>
        <taxon>Bacillati</taxon>
        <taxon>Actinomycetota</taxon>
        <taxon>Actinomycetes</taxon>
        <taxon>Kitasatosporales</taxon>
        <taxon>Streptomycetaceae</taxon>
        <taxon>Yinghuangia</taxon>
    </lineage>
</organism>
<evidence type="ECO:0000256" key="1">
    <source>
        <dbReference type="ARBA" id="ARBA00022801"/>
    </source>
</evidence>